<keyword evidence="4" id="KW-1015">Disulfide bond</keyword>
<name>A0AAN7V8X5_9COLE</name>
<dbReference type="Proteomes" id="UP001329430">
    <property type="component" value="Chromosome 7"/>
</dbReference>
<evidence type="ECO:0000256" key="5">
    <source>
        <dbReference type="ARBA" id="ARBA00023180"/>
    </source>
</evidence>
<organism evidence="8 9">
    <name type="scientific">Pyrocoelia pectoralis</name>
    <dbReference type="NCBI Taxonomy" id="417401"/>
    <lineage>
        <taxon>Eukaryota</taxon>
        <taxon>Metazoa</taxon>
        <taxon>Ecdysozoa</taxon>
        <taxon>Arthropoda</taxon>
        <taxon>Hexapoda</taxon>
        <taxon>Insecta</taxon>
        <taxon>Pterygota</taxon>
        <taxon>Neoptera</taxon>
        <taxon>Endopterygota</taxon>
        <taxon>Coleoptera</taxon>
        <taxon>Polyphaga</taxon>
        <taxon>Elateriformia</taxon>
        <taxon>Elateroidea</taxon>
        <taxon>Lampyridae</taxon>
        <taxon>Lampyrinae</taxon>
        <taxon>Pyrocoelia</taxon>
    </lineage>
</organism>
<dbReference type="Gene3D" id="3.40.50.1820">
    <property type="entry name" value="alpha/beta hydrolase"/>
    <property type="match status" value="1"/>
</dbReference>
<comment type="caution">
    <text evidence="8">The sequence shown here is derived from an EMBL/GenBank/DDBJ whole genome shotgun (WGS) entry which is preliminary data.</text>
</comment>
<evidence type="ECO:0000256" key="2">
    <source>
        <dbReference type="ARBA" id="ARBA00022487"/>
    </source>
</evidence>
<keyword evidence="6" id="KW-0732">Signal</keyword>
<feature type="domain" description="Carboxylesterase type B" evidence="7">
    <location>
        <begin position="24"/>
        <end position="508"/>
    </location>
</feature>
<gene>
    <name evidence="8" type="ORF">RI129_009695</name>
</gene>
<accession>A0AAN7V8X5</accession>
<keyword evidence="5" id="KW-0325">Glycoprotein</keyword>
<keyword evidence="9" id="KW-1185">Reference proteome</keyword>
<evidence type="ECO:0000256" key="4">
    <source>
        <dbReference type="ARBA" id="ARBA00023157"/>
    </source>
</evidence>
<reference evidence="8 9" key="1">
    <citation type="journal article" date="2024" name="Insects">
        <title>An Improved Chromosome-Level Genome Assembly of the Firefly Pyrocoelia pectoralis.</title>
        <authorList>
            <person name="Fu X."/>
            <person name="Meyer-Rochow V.B."/>
            <person name="Ballantyne L."/>
            <person name="Zhu X."/>
        </authorList>
    </citation>
    <scope>NUCLEOTIDE SEQUENCE [LARGE SCALE GENOMIC DNA]</scope>
    <source>
        <strain evidence="8">XCY_ONT2</strain>
    </source>
</reference>
<dbReference type="GO" id="GO:0052689">
    <property type="term" value="F:carboxylic ester hydrolase activity"/>
    <property type="evidence" value="ECO:0007669"/>
    <property type="project" value="UniProtKB-KW"/>
</dbReference>
<dbReference type="Pfam" id="PF00135">
    <property type="entry name" value="COesterase"/>
    <property type="match status" value="1"/>
</dbReference>
<keyword evidence="3 6" id="KW-0378">Hydrolase</keyword>
<protein>
    <recommendedName>
        <fullName evidence="6">Carboxylic ester hydrolase</fullName>
        <ecNumber evidence="6">3.1.1.-</ecNumber>
    </recommendedName>
</protein>
<dbReference type="InterPro" id="IPR019819">
    <property type="entry name" value="Carboxylesterase_B_CS"/>
</dbReference>
<evidence type="ECO:0000256" key="1">
    <source>
        <dbReference type="ARBA" id="ARBA00005964"/>
    </source>
</evidence>
<dbReference type="InterPro" id="IPR019826">
    <property type="entry name" value="Carboxylesterase_B_AS"/>
</dbReference>
<comment type="similarity">
    <text evidence="1 6">Belongs to the type-B carboxylesterase/lipase family.</text>
</comment>
<evidence type="ECO:0000256" key="3">
    <source>
        <dbReference type="ARBA" id="ARBA00022801"/>
    </source>
</evidence>
<evidence type="ECO:0000313" key="9">
    <source>
        <dbReference type="Proteomes" id="UP001329430"/>
    </source>
</evidence>
<dbReference type="InterPro" id="IPR029058">
    <property type="entry name" value="AB_hydrolase_fold"/>
</dbReference>
<feature type="signal peptide" evidence="6">
    <location>
        <begin position="1"/>
        <end position="21"/>
    </location>
</feature>
<dbReference type="AlphaFoldDB" id="A0AAN7V8X5"/>
<dbReference type="PROSITE" id="PS00941">
    <property type="entry name" value="CARBOXYLESTERASE_B_2"/>
    <property type="match status" value="1"/>
</dbReference>
<dbReference type="InterPro" id="IPR002018">
    <property type="entry name" value="CarbesteraseB"/>
</dbReference>
<keyword evidence="2" id="KW-0719">Serine esterase</keyword>
<evidence type="ECO:0000256" key="6">
    <source>
        <dbReference type="RuleBase" id="RU361235"/>
    </source>
</evidence>
<evidence type="ECO:0000313" key="8">
    <source>
        <dbReference type="EMBL" id="KAK5641148.1"/>
    </source>
</evidence>
<dbReference type="PANTHER" id="PTHR43142">
    <property type="entry name" value="CARBOXYLIC ESTER HYDROLASE"/>
    <property type="match status" value="1"/>
</dbReference>
<dbReference type="SUPFAM" id="SSF53474">
    <property type="entry name" value="alpha/beta-Hydrolases"/>
    <property type="match status" value="1"/>
</dbReference>
<dbReference type="EC" id="3.1.1.-" evidence="6"/>
<dbReference type="EMBL" id="JAVRBK010000007">
    <property type="protein sequence ID" value="KAK5641148.1"/>
    <property type="molecule type" value="Genomic_DNA"/>
</dbReference>
<sequence length="545" mass="61713">MAAYVLLTSILLFSTVHQTLTFDRPLVATPYGKIAGTYETSYSERKFAQFLSVPYAKPPVGDLRFEEPQDIEAWSGVWVANFTTQCVQLKHSKTGGVVTGQEDCLYLNIYVPQTDRNEPMDVIFDIHGGGFNFGSSTSYSGPHYLMDRDIVFVTPNYRLGVFGFLSTEDEVVPGNTGMKDQTKALQWVKNNIKYFGGNPDSITLSGLSAGGASVHLHFLSPLSKGLFKGGISLSGTALCPWVFQEFPLQRAREIGSAVGCTQDSTLSLVTCLKQRSVTQVLESVRTQRVWMYNPFSPFGVVVERYGKRPFLPEHPFKLLQDGKIHDLPWLTSLVKHEGLYPVADFSEDESLLELEKRWDELLPYIMHYDQTVPRTLMTDVSKKIKDFYFHGEPLTKQKSLRLQTPANLSPTFYYYFSYVSESVFSFTQFLGIPANKRLGVSHGDALAFIFHNYTALSKYTQKDERMKNILLDIWTSFAKTGTPKVEGIEWLPVSRNPNADIIYLDISSPDEIQIKEVSELGHRSFWDSLEIQENEKLFDSKKDEL</sequence>
<evidence type="ECO:0000259" key="7">
    <source>
        <dbReference type="Pfam" id="PF00135"/>
    </source>
</evidence>
<feature type="chain" id="PRO_5042670740" description="Carboxylic ester hydrolase" evidence="6">
    <location>
        <begin position="22"/>
        <end position="545"/>
    </location>
</feature>
<dbReference type="PANTHER" id="PTHR43142:SF1">
    <property type="entry name" value="CARBOXYLIC ESTER HYDROLASE"/>
    <property type="match status" value="1"/>
</dbReference>
<proteinExistence type="inferred from homology"/>
<dbReference type="PROSITE" id="PS00122">
    <property type="entry name" value="CARBOXYLESTERASE_B_1"/>
    <property type="match status" value="1"/>
</dbReference>